<evidence type="ECO:0000256" key="5">
    <source>
        <dbReference type="ARBA" id="ARBA00022806"/>
    </source>
</evidence>
<evidence type="ECO:0000256" key="4">
    <source>
        <dbReference type="ARBA" id="ARBA00022801"/>
    </source>
</evidence>
<evidence type="ECO:0000259" key="17">
    <source>
        <dbReference type="PROSITE" id="PS51198"/>
    </source>
</evidence>
<keyword evidence="2 15" id="KW-0547">Nucleotide-binding</keyword>
<dbReference type="Proteomes" id="UP001055429">
    <property type="component" value="Chromosome"/>
</dbReference>
<dbReference type="SUPFAM" id="SSF52980">
    <property type="entry name" value="Restriction endonuclease-like"/>
    <property type="match status" value="1"/>
</dbReference>
<evidence type="ECO:0000256" key="16">
    <source>
        <dbReference type="SAM" id="Coils"/>
    </source>
</evidence>
<dbReference type="PANTHER" id="PTHR11070:SF2">
    <property type="entry name" value="ATP-DEPENDENT DNA HELICASE SRS2"/>
    <property type="match status" value="1"/>
</dbReference>
<comment type="catalytic activity">
    <reaction evidence="11">
        <text>Couples ATP hydrolysis with the unwinding of duplex DNA by translocating in the 3'-5' direction.</text>
        <dbReference type="EC" id="5.6.2.4"/>
    </reaction>
</comment>
<keyword evidence="6" id="KW-0269">Exonuclease</keyword>
<evidence type="ECO:0000256" key="1">
    <source>
        <dbReference type="ARBA" id="ARBA00022722"/>
    </source>
</evidence>
<keyword evidence="1" id="KW-0540">Nuclease</keyword>
<feature type="binding site" evidence="15">
    <location>
        <begin position="33"/>
        <end position="40"/>
    </location>
    <ligand>
        <name>ATP</name>
        <dbReference type="ChEBI" id="CHEBI:30616"/>
    </ligand>
</feature>
<accession>A0ABY4SMP6</accession>
<name>A0ABY4SMP6_9CAUL</name>
<evidence type="ECO:0000256" key="9">
    <source>
        <dbReference type="ARBA" id="ARBA00023204"/>
    </source>
</evidence>
<gene>
    <name evidence="19" type="primary">addA</name>
    <name evidence="19" type="ORF">M8231_00655</name>
</gene>
<feature type="coiled-coil region" evidence="16">
    <location>
        <begin position="752"/>
        <end position="801"/>
    </location>
</feature>
<evidence type="ECO:0000256" key="13">
    <source>
        <dbReference type="ARBA" id="ARBA00034923"/>
    </source>
</evidence>
<organism evidence="19 20">
    <name type="scientific">Brevundimonas albigilva</name>
    <dbReference type="NCBI Taxonomy" id="1312364"/>
    <lineage>
        <taxon>Bacteria</taxon>
        <taxon>Pseudomonadati</taxon>
        <taxon>Pseudomonadota</taxon>
        <taxon>Alphaproteobacteria</taxon>
        <taxon>Caulobacterales</taxon>
        <taxon>Caulobacteraceae</taxon>
        <taxon>Brevundimonas</taxon>
    </lineage>
</organism>
<evidence type="ECO:0000256" key="8">
    <source>
        <dbReference type="ARBA" id="ARBA00023125"/>
    </source>
</evidence>
<dbReference type="Gene3D" id="3.40.50.300">
    <property type="entry name" value="P-loop containing nucleotide triphosphate hydrolases"/>
    <property type="match status" value="4"/>
</dbReference>
<keyword evidence="10" id="KW-0413">Isomerase</keyword>
<dbReference type="InterPro" id="IPR038726">
    <property type="entry name" value="PDDEXK_AddAB-type"/>
</dbReference>
<evidence type="ECO:0000256" key="14">
    <source>
        <dbReference type="ARBA" id="ARBA00048988"/>
    </source>
</evidence>
<dbReference type="InterPro" id="IPR011604">
    <property type="entry name" value="PDDEXK-like_dom_sf"/>
</dbReference>
<evidence type="ECO:0000256" key="11">
    <source>
        <dbReference type="ARBA" id="ARBA00034617"/>
    </source>
</evidence>
<dbReference type="InterPro" id="IPR014016">
    <property type="entry name" value="UvrD-like_ATP-bd"/>
</dbReference>
<keyword evidence="20" id="KW-1185">Reference proteome</keyword>
<dbReference type="GO" id="GO:0004386">
    <property type="term" value="F:helicase activity"/>
    <property type="evidence" value="ECO:0007669"/>
    <property type="project" value="UniProtKB-KW"/>
</dbReference>
<dbReference type="Gene3D" id="3.90.320.10">
    <property type="match status" value="1"/>
</dbReference>
<feature type="domain" description="UvrD-like helicase ATP-binding" evidence="17">
    <location>
        <begin position="12"/>
        <end position="492"/>
    </location>
</feature>
<evidence type="ECO:0000256" key="3">
    <source>
        <dbReference type="ARBA" id="ARBA00022763"/>
    </source>
</evidence>
<dbReference type="Pfam" id="PF00580">
    <property type="entry name" value="UvrD-helicase"/>
    <property type="match status" value="1"/>
</dbReference>
<keyword evidence="16" id="KW-0175">Coiled coil</keyword>
<keyword evidence="5 15" id="KW-0347">Helicase</keyword>
<evidence type="ECO:0000313" key="20">
    <source>
        <dbReference type="Proteomes" id="UP001055429"/>
    </source>
</evidence>
<keyword evidence="8" id="KW-0238">DNA-binding</keyword>
<evidence type="ECO:0000256" key="12">
    <source>
        <dbReference type="ARBA" id="ARBA00034808"/>
    </source>
</evidence>
<evidence type="ECO:0000256" key="15">
    <source>
        <dbReference type="PROSITE-ProRule" id="PRU00560"/>
    </source>
</evidence>
<dbReference type="PROSITE" id="PS51198">
    <property type="entry name" value="UVRD_HELICASE_ATP_BIND"/>
    <property type="match status" value="1"/>
</dbReference>
<dbReference type="InterPro" id="IPR027417">
    <property type="entry name" value="P-loop_NTPase"/>
</dbReference>
<dbReference type="EMBL" id="CP097649">
    <property type="protein sequence ID" value="URI15539.1"/>
    <property type="molecule type" value="Genomic_DNA"/>
</dbReference>
<comment type="catalytic activity">
    <reaction evidence="14">
        <text>ATP + H2O = ADP + phosphate + H(+)</text>
        <dbReference type="Rhea" id="RHEA:13065"/>
        <dbReference type="ChEBI" id="CHEBI:15377"/>
        <dbReference type="ChEBI" id="CHEBI:15378"/>
        <dbReference type="ChEBI" id="CHEBI:30616"/>
        <dbReference type="ChEBI" id="CHEBI:43474"/>
        <dbReference type="ChEBI" id="CHEBI:456216"/>
        <dbReference type="EC" id="5.6.2.4"/>
    </reaction>
</comment>
<evidence type="ECO:0000259" key="18">
    <source>
        <dbReference type="PROSITE" id="PS51217"/>
    </source>
</evidence>
<evidence type="ECO:0000256" key="7">
    <source>
        <dbReference type="ARBA" id="ARBA00022840"/>
    </source>
</evidence>
<dbReference type="Pfam" id="PF12705">
    <property type="entry name" value="PDDEXK_1"/>
    <property type="match status" value="1"/>
</dbReference>
<dbReference type="EC" id="5.6.2.4" evidence="12"/>
<keyword evidence="9" id="KW-0234">DNA repair</keyword>
<keyword evidence="4 15" id="KW-0378">Hydrolase</keyword>
<evidence type="ECO:0000313" key="19">
    <source>
        <dbReference type="EMBL" id="URI15539.1"/>
    </source>
</evidence>
<dbReference type="NCBIfam" id="TIGR02784">
    <property type="entry name" value="addA_alphas"/>
    <property type="match status" value="1"/>
</dbReference>
<evidence type="ECO:0000256" key="10">
    <source>
        <dbReference type="ARBA" id="ARBA00023235"/>
    </source>
</evidence>
<dbReference type="RefSeq" id="WP_250202025.1">
    <property type="nucleotide sequence ID" value="NZ_CP097649.1"/>
</dbReference>
<evidence type="ECO:0000256" key="6">
    <source>
        <dbReference type="ARBA" id="ARBA00022839"/>
    </source>
</evidence>
<evidence type="ECO:0000256" key="2">
    <source>
        <dbReference type="ARBA" id="ARBA00022741"/>
    </source>
</evidence>
<proteinExistence type="predicted"/>
<dbReference type="InterPro" id="IPR014151">
    <property type="entry name" value="DNA_helicase_AddA"/>
</dbReference>
<dbReference type="Pfam" id="PF13361">
    <property type="entry name" value="UvrD_C"/>
    <property type="match status" value="1"/>
</dbReference>
<protein>
    <recommendedName>
        <fullName evidence="12">DNA 3'-5' helicase</fullName>
        <ecNumber evidence="12">5.6.2.4</ecNumber>
    </recommendedName>
    <alternativeName>
        <fullName evidence="13">DNA 3'-5' helicase II</fullName>
    </alternativeName>
</protein>
<keyword evidence="3" id="KW-0227">DNA damage</keyword>
<dbReference type="SUPFAM" id="SSF52540">
    <property type="entry name" value="P-loop containing nucleoside triphosphate hydrolases"/>
    <property type="match status" value="1"/>
</dbReference>
<reference evidence="19" key="1">
    <citation type="submission" date="2022-05" db="EMBL/GenBank/DDBJ databases">
        <title>Brevundimonas albigilva TT17 genome sequence.</title>
        <authorList>
            <person name="Lee K."/>
            <person name="Son H."/>
        </authorList>
    </citation>
    <scope>NUCLEOTIDE SEQUENCE</scope>
    <source>
        <strain evidence="19">TT17</strain>
    </source>
</reference>
<dbReference type="PANTHER" id="PTHR11070">
    <property type="entry name" value="UVRD / RECB / PCRA DNA HELICASE FAMILY MEMBER"/>
    <property type="match status" value="1"/>
</dbReference>
<feature type="domain" description="UvrD-like helicase C-terminal" evidence="18">
    <location>
        <begin position="522"/>
        <end position="812"/>
    </location>
</feature>
<keyword evidence="7 15" id="KW-0067">ATP-binding</keyword>
<dbReference type="InterPro" id="IPR011335">
    <property type="entry name" value="Restrct_endonuc-II-like"/>
</dbReference>
<sequence>MTDPSPLDPNPVDLARANQATAADPALSIFVTANAGSGKTTTLVSRVARLLLKRVKPGEILCVTYTKAAAAEMQARLFQRLGEWAVADDRALAEDLARLDGRDPGDLGDAELSEARVLFARALETPGGLKIQTIHAFCEKLLRRFPLEAGVAPGFEVLEDQAALTLSHAAREDLARYALKDGDGPVGDAYAHFAVELAWGDFHALLDAIEARREALLDYLARIEAGTAPGPHVLCGVAPDETPQAIEADFMAWLNPDDWRAAADGFAAGGANDQKLAAQMRAAVPPETTLQAMTSIFIDSKGVARDRFGTSKAPPGASTYLADISLKYLSTLDRARAARVADETRKVLTLAGVHAALYEAAKRARGALDFTDLVGRTVELLTRRASAAWVLYKLDGGIEHVLIDEAQDTAPDQWAIVRALTEPFFAGDGAARRDAAIPRTVFGVGDEKQSIYSFQGARPERLRQEARAYDALARAAGAQFREVPLDTSFRSTPEILAFVDAAFDNPERTRALAGDAGDIAVHRPARAGQSGSVDLWPLFEDPATPDREAWNAPVDKEDSRSARKQLAQALAREIGRQVREGAAIHDPERRGAMRPVRYGDFLVLVRRRDATFEEIIRALKIEGVPVAGADRLKLSSHIVFDDLVSLARFALYPDDDLSLAEILRSPFCDVPDFGPDHALYPLADKVARQGRGLWRTLRDRAHEQPAWAEARALLEALIAARDRAPFAFFSLALNRIGADGRSGRARILDRLGREAEEAIDETLAQVLAAEERGGRDLETCLSLLEQADVEVKREMEGARDEVRVMTVHGSKGLEAPIVILPDTTAKAKPQGPTLMPAALPDGTEAWLMCPSSAKADCALSAQVRQARVDRADAESLRLLYVALTRARDRLIVMGRKTRSPKEGFEAGSWWDVIAGTFERLKAEGKVRDLPEGRLRFGPDPASGAPTPSAAAARAVVPDWAMRPPPADAAARFASPSRMEGSIRIPAPSPLAQAGGGAGLGSALGRFRRGDLIHRLLERLPDIPPADRPDAARRLLAREVDLNEAQRAEMIAAAFSVLDDDRFAPVFGPGSRAEVALTGSAPELPAGVAINGRIDRLVVTPERVLVVDYKTNRPAPDVIEAVDPAYVLQAAVYAAVLRRLYPDRPVEAALVWTDGPRLMPIPEPMLKAALASG</sequence>
<dbReference type="PROSITE" id="PS51217">
    <property type="entry name" value="UVRD_HELICASE_CTER"/>
    <property type="match status" value="1"/>
</dbReference>
<dbReference type="InterPro" id="IPR000212">
    <property type="entry name" value="DNA_helicase_UvrD/REP"/>
</dbReference>
<dbReference type="InterPro" id="IPR014017">
    <property type="entry name" value="DNA_helicase_UvrD-like_C"/>
</dbReference>